<evidence type="ECO:0000256" key="2">
    <source>
        <dbReference type="SAM" id="Phobius"/>
    </source>
</evidence>
<evidence type="ECO:0000313" key="4">
    <source>
        <dbReference type="Proteomes" id="UP000030744"/>
    </source>
</evidence>
<evidence type="ECO:0000313" key="3">
    <source>
        <dbReference type="EMBL" id="CDJ32838.1"/>
    </source>
</evidence>
<keyword evidence="2" id="KW-1133">Transmembrane helix</keyword>
<name>U6KBK3_9EIME</name>
<keyword evidence="2" id="KW-0812">Transmembrane</keyword>
<dbReference type="EMBL" id="HG684577">
    <property type="protein sequence ID" value="CDJ32838.1"/>
    <property type="molecule type" value="Genomic_DNA"/>
</dbReference>
<accession>U6KBK3</accession>
<dbReference type="VEuPathDB" id="ToxoDB:EMH_0013900"/>
<feature type="region of interest" description="Disordered" evidence="1">
    <location>
        <begin position="563"/>
        <end position="605"/>
    </location>
</feature>
<keyword evidence="2" id="KW-0472">Membrane</keyword>
<feature type="transmembrane region" description="Helical" evidence="2">
    <location>
        <begin position="40"/>
        <end position="58"/>
    </location>
</feature>
<evidence type="ECO:0000256" key="1">
    <source>
        <dbReference type="SAM" id="MobiDB-lite"/>
    </source>
</evidence>
<dbReference type="OrthoDB" id="347570at2759"/>
<dbReference type="AlphaFoldDB" id="U6KBK3"/>
<dbReference type="Proteomes" id="UP000030744">
    <property type="component" value="Unassembled WGS sequence"/>
</dbReference>
<feature type="region of interest" description="Disordered" evidence="1">
    <location>
        <begin position="232"/>
        <end position="254"/>
    </location>
</feature>
<gene>
    <name evidence="3" type="ORF">EMH_0013900</name>
</gene>
<feature type="compositionally biased region" description="Low complexity" evidence="1">
    <location>
        <begin position="235"/>
        <end position="244"/>
    </location>
</feature>
<dbReference type="RefSeq" id="XP_013355402.1">
    <property type="nucleotide sequence ID" value="XM_013499948.1"/>
</dbReference>
<keyword evidence="4" id="KW-1185">Reference proteome</keyword>
<dbReference type="GeneID" id="25376350"/>
<reference evidence="3" key="1">
    <citation type="submission" date="2013-10" db="EMBL/GenBank/DDBJ databases">
        <title>Genomic analysis of the causative agents of coccidiosis in chickens.</title>
        <authorList>
            <person name="Reid A.J."/>
            <person name="Blake D."/>
            <person name="Billington K."/>
            <person name="Browne H."/>
            <person name="Dunn M."/>
            <person name="Hung S."/>
            <person name="Kawahara F."/>
            <person name="Miranda-Saavedra D."/>
            <person name="Mourier T."/>
            <person name="Nagra H."/>
            <person name="Otto T.D."/>
            <person name="Rawlings N."/>
            <person name="Sanchez A."/>
            <person name="Sanders M."/>
            <person name="Subramaniam C."/>
            <person name="Tay Y."/>
            <person name="Dear P."/>
            <person name="Doerig C."/>
            <person name="Gruber A."/>
            <person name="Parkinson J."/>
            <person name="Shirley M."/>
            <person name="Wan K.L."/>
            <person name="Berriman M."/>
            <person name="Tomley F."/>
            <person name="Pain A."/>
        </authorList>
    </citation>
    <scope>NUCLEOTIDE SEQUENCE [LARGE SCALE GENOMIC DNA]</scope>
    <source>
        <strain evidence="3">Houghton</strain>
    </source>
</reference>
<organism evidence="3 4">
    <name type="scientific">Eimeria mitis</name>
    <dbReference type="NCBI Taxonomy" id="44415"/>
    <lineage>
        <taxon>Eukaryota</taxon>
        <taxon>Sar</taxon>
        <taxon>Alveolata</taxon>
        <taxon>Apicomplexa</taxon>
        <taxon>Conoidasida</taxon>
        <taxon>Coccidia</taxon>
        <taxon>Eucoccidiorida</taxon>
        <taxon>Eimeriorina</taxon>
        <taxon>Eimeriidae</taxon>
        <taxon>Eimeria</taxon>
    </lineage>
</organism>
<protein>
    <submittedName>
        <fullName evidence="3">Uncharacterized protein</fullName>
    </submittedName>
</protein>
<sequence length="605" mass="66858">MRLPWANHGDHLQIEANPISSLSTVPASPHSVPHRSSHRFVETVGVVVAATTVLFLVFRWSSLRRRRAISKQFSEDGSPLPRSDVEPFEWQTGEFATADVEFRSASGVDEEGDVVELQIQILTLSADDASTLSPAEKRMVAMALESIQFVGDELDVLHAKATEIDIKISGVQDEIEQVTEDYGARQDYRTDVVEALQKEVERLEEQSDIAWERYEEKSRQRDQMGYAAVQEQRSARLLSDSASRSSRDGTPPLTRRAAAAVAAAERVLQVVRRHSPFPVNPRPSSLSQQAGMAEKNARVHTRALAQIMQQWDGDPTALVAAAEEALVEANAVLGQLGAGSMNEASSSLKAAISKLEEFTSAARKIKPVSKSIRSVATKETPEAAKAVARVKEQSMLALRVSRDLGKMQRSMDGTEEHFRKMEALFGDASGHTGINELLESDMRQCRCALNDAKTLYKSMMAFTAFRPVAPFLANNCVGLRLAMDAAQTQLVQAADTLASAWEAELKEAIESFKLHADDDAAEHLSSRADEGDEALARIYRLADPSPQFEELETALERAKHLVAEFEQQHQQKQKQAGREKQEDTTGVGVVSRFRQWLRGERSGQK</sequence>
<reference evidence="3" key="2">
    <citation type="submission" date="2013-10" db="EMBL/GenBank/DDBJ databases">
        <authorList>
            <person name="Aslett M."/>
        </authorList>
    </citation>
    <scope>NUCLEOTIDE SEQUENCE [LARGE SCALE GENOMIC DNA]</scope>
    <source>
        <strain evidence="3">Houghton</strain>
    </source>
</reference>
<proteinExistence type="predicted"/>